<evidence type="ECO:0000259" key="1">
    <source>
        <dbReference type="PROSITE" id="PS50075"/>
    </source>
</evidence>
<sequence length="83" mass="8908">MASATDAVSTLMVQKFGVDPAAVRPESPLYALRLDSLALEELRILIEEHLNIDLEDAALTSRNTVGELVALVHTKLVHTGSLG</sequence>
<gene>
    <name evidence="2" type="ORF">GCM10010346_60560</name>
</gene>
<dbReference type="InterPro" id="IPR009081">
    <property type="entry name" value="PP-bd_ACP"/>
</dbReference>
<organism evidence="2 3">
    <name type="scientific">Streptomyces chryseus</name>
    <dbReference type="NCBI Taxonomy" id="68186"/>
    <lineage>
        <taxon>Bacteria</taxon>
        <taxon>Bacillati</taxon>
        <taxon>Actinomycetota</taxon>
        <taxon>Actinomycetes</taxon>
        <taxon>Kitasatosporales</taxon>
        <taxon>Streptomycetaceae</taxon>
        <taxon>Streptomyces</taxon>
    </lineage>
</organism>
<protein>
    <recommendedName>
        <fullName evidence="1">Carrier domain-containing protein</fullName>
    </recommendedName>
</protein>
<comment type="caution">
    <text evidence="2">The sequence shown here is derived from an EMBL/GenBank/DDBJ whole genome shotgun (WGS) entry which is preliminary data.</text>
</comment>
<dbReference type="EMBL" id="BMVO01000033">
    <property type="protein sequence ID" value="GHB28993.1"/>
    <property type="molecule type" value="Genomic_DNA"/>
</dbReference>
<dbReference type="Pfam" id="PF00550">
    <property type="entry name" value="PP-binding"/>
    <property type="match status" value="1"/>
</dbReference>
<feature type="domain" description="Carrier" evidence="1">
    <location>
        <begin position="2"/>
        <end position="76"/>
    </location>
</feature>
<evidence type="ECO:0000313" key="3">
    <source>
        <dbReference type="Proteomes" id="UP000599437"/>
    </source>
</evidence>
<dbReference type="InterPro" id="IPR036736">
    <property type="entry name" value="ACP-like_sf"/>
</dbReference>
<accession>A0ABQ3EAV9</accession>
<keyword evidence="3" id="KW-1185">Reference proteome</keyword>
<reference evidence="3" key="1">
    <citation type="journal article" date="2019" name="Int. J. Syst. Evol. Microbiol.">
        <title>The Global Catalogue of Microorganisms (GCM) 10K type strain sequencing project: providing services to taxonomists for standard genome sequencing and annotation.</title>
        <authorList>
            <consortium name="The Broad Institute Genomics Platform"/>
            <consortium name="The Broad Institute Genome Sequencing Center for Infectious Disease"/>
            <person name="Wu L."/>
            <person name="Ma J."/>
        </authorList>
    </citation>
    <scope>NUCLEOTIDE SEQUENCE [LARGE SCALE GENOMIC DNA]</scope>
    <source>
        <strain evidence="3">JCM 4737</strain>
    </source>
</reference>
<dbReference type="SUPFAM" id="SSF47336">
    <property type="entry name" value="ACP-like"/>
    <property type="match status" value="1"/>
</dbReference>
<dbReference type="Proteomes" id="UP000599437">
    <property type="component" value="Unassembled WGS sequence"/>
</dbReference>
<evidence type="ECO:0000313" key="2">
    <source>
        <dbReference type="EMBL" id="GHB28993.1"/>
    </source>
</evidence>
<dbReference type="Gene3D" id="1.10.1200.10">
    <property type="entry name" value="ACP-like"/>
    <property type="match status" value="1"/>
</dbReference>
<name>A0ABQ3EAV9_9ACTN</name>
<dbReference type="PROSITE" id="PS50075">
    <property type="entry name" value="CARRIER"/>
    <property type="match status" value="1"/>
</dbReference>
<proteinExistence type="predicted"/>